<dbReference type="InterPro" id="IPR036259">
    <property type="entry name" value="MFS_trans_sf"/>
</dbReference>
<dbReference type="Proteomes" id="UP000321230">
    <property type="component" value="Unassembled WGS sequence"/>
</dbReference>
<accession>A0A511AW21</accession>
<keyword evidence="11" id="KW-1185">Reference proteome</keyword>
<name>A0A511AW21_9PROT</name>
<reference evidence="10 11" key="1">
    <citation type="submission" date="2019-07" db="EMBL/GenBank/DDBJ databases">
        <title>Whole genome shotgun sequence of Gluconobacter wancherniae NBRC 103581.</title>
        <authorList>
            <person name="Hosoyama A."/>
            <person name="Uohara A."/>
            <person name="Ohji S."/>
            <person name="Ichikawa N."/>
        </authorList>
    </citation>
    <scope>NUCLEOTIDE SEQUENCE [LARGE SCALE GENOMIC DNA]</scope>
    <source>
        <strain evidence="10 11">NBRC 103581</strain>
    </source>
</reference>
<feature type="transmembrane region" description="Helical" evidence="8">
    <location>
        <begin position="54"/>
        <end position="74"/>
    </location>
</feature>
<dbReference type="PANTHER" id="PTHR43528">
    <property type="entry name" value="ALPHA-KETOGLUTARATE PERMEASE"/>
    <property type="match status" value="1"/>
</dbReference>
<feature type="transmembrane region" description="Helical" evidence="8">
    <location>
        <begin position="161"/>
        <end position="180"/>
    </location>
</feature>
<evidence type="ECO:0000313" key="11">
    <source>
        <dbReference type="Proteomes" id="UP000321230"/>
    </source>
</evidence>
<dbReference type="PROSITE" id="PS50850">
    <property type="entry name" value="MFS"/>
    <property type="match status" value="1"/>
</dbReference>
<evidence type="ECO:0000259" key="9">
    <source>
        <dbReference type="PROSITE" id="PS50850"/>
    </source>
</evidence>
<dbReference type="GO" id="GO:0005886">
    <property type="term" value="C:plasma membrane"/>
    <property type="evidence" value="ECO:0007669"/>
    <property type="project" value="UniProtKB-SubCell"/>
</dbReference>
<feature type="transmembrane region" description="Helical" evidence="8">
    <location>
        <begin position="301"/>
        <end position="320"/>
    </location>
</feature>
<dbReference type="OrthoDB" id="9783227at2"/>
<feature type="domain" description="Major facilitator superfamily (MFS) profile" evidence="9">
    <location>
        <begin position="13"/>
        <end position="425"/>
    </location>
</feature>
<dbReference type="InterPro" id="IPR005828">
    <property type="entry name" value="MFS_sugar_transport-like"/>
</dbReference>
<keyword evidence="4 8" id="KW-0812">Transmembrane</keyword>
<keyword evidence="3" id="KW-1003">Cell membrane</keyword>
<evidence type="ECO:0000256" key="3">
    <source>
        <dbReference type="ARBA" id="ARBA00022475"/>
    </source>
</evidence>
<gene>
    <name evidence="10" type="ORF">GWA01_01040</name>
</gene>
<dbReference type="PANTHER" id="PTHR43528:SF3">
    <property type="entry name" value="CITRATE-PROTON SYMPORTER"/>
    <property type="match status" value="1"/>
</dbReference>
<dbReference type="InterPro" id="IPR020846">
    <property type="entry name" value="MFS_dom"/>
</dbReference>
<dbReference type="EMBL" id="BJUZ01000001">
    <property type="protein sequence ID" value="GEK92334.1"/>
    <property type="molecule type" value="Genomic_DNA"/>
</dbReference>
<keyword evidence="2" id="KW-0813">Transport</keyword>
<dbReference type="Gene3D" id="1.20.1250.20">
    <property type="entry name" value="MFS general substrate transporter like domains"/>
    <property type="match status" value="1"/>
</dbReference>
<evidence type="ECO:0000256" key="1">
    <source>
        <dbReference type="ARBA" id="ARBA00004651"/>
    </source>
</evidence>
<dbReference type="InterPro" id="IPR051084">
    <property type="entry name" value="H+-coupled_symporters"/>
</dbReference>
<feature type="transmembrane region" description="Helical" evidence="8">
    <location>
        <begin position="12"/>
        <end position="34"/>
    </location>
</feature>
<keyword evidence="7 8" id="KW-0472">Membrane</keyword>
<dbReference type="Pfam" id="PF00083">
    <property type="entry name" value="Sugar_tr"/>
    <property type="match status" value="1"/>
</dbReference>
<keyword evidence="5" id="KW-0769">Symport</keyword>
<evidence type="ECO:0000256" key="4">
    <source>
        <dbReference type="ARBA" id="ARBA00022692"/>
    </source>
</evidence>
<comment type="caution">
    <text evidence="10">The sequence shown here is derived from an EMBL/GenBank/DDBJ whole genome shotgun (WGS) entry which is preliminary data.</text>
</comment>
<evidence type="ECO:0000256" key="6">
    <source>
        <dbReference type="ARBA" id="ARBA00022989"/>
    </source>
</evidence>
<organism evidence="10 11">
    <name type="scientific">Gluconobacter wancherniae NBRC 103581</name>
    <dbReference type="NCBI Taxonomy" id="656744"/>
    <lineage>
        <taxon>Bacteria</taxon>
        <taxon>Pseudomonadati</taxon>
        <taxon>Pseudomonadota</taxon>
        <taxon>Alphaproteobacteria</taxon>
        <taxon>Acetobacterales</taxon>
        <taxon>Acetobacteraceae</taxon>
        <taxon>Gluconobacter</taxon>
    </lineage>
</organism>
<feature type="transmembrane region" description="Helical" evidence="8">
    <location>
        <begin position="362"/>
        <end position="383"/>
    </location>
</feature>
<evidence type="ECO:0000256" key="5">
    <source>
        <dbReference type="ARBA" id="ARBA00022847"/>
    </source>
</evidence>
<evidence type="ECO:0000313" key="10">
    <source>
        <dbReference type="EMBL" id="GEK92334.1"/>
    </source>
</evidence>
<dbReference type="GO" id="GO:0015293">
    <property type="term" value="F:symporter activity"/>
    <property type="evidence" value="ECO:0007669"/>
    <property type="project" value="UniProtKB-KW"/>
</dbReference>
<comment type="subcellular location">
    <subcellularLocation>
        <location evidence="1">Cell membrane</location>
        <topology evidence="1">Multi-pass membrane protein</topology>
    </subcellularLocation>
</comment>
<feature type="transmembrane region" description="Helical" evidence="8">
    <location>
        <begin position="186"/>
        <end position="205"/>
    </location>
</feature>
<feature type="transmembrane region" description="Helical" evidence="8">
    <location>
        <begin position="86"/>
        <end position="104"/>
    </location>
</feature>
<dbReference type="AlphaFoldDB" id="A0A511AW21"/>
<sequence>MSSSPAAPNRALIVAGACAGNLLEFYNFLAYAFFAPMIAASFFPSSQGKIMALFYSLVTFGVGFVARPLGAFVFGRYALRRGDRAALMLTFSLMALGSLLLAVTPPASQIGIWAPGLIVVARLVQGFSEGGEVGPATTMLYQAAPEGARGAYTAMQSFTQVIASFIAVSLGLVLSSILSHDALYAWGWRVPFALGLVIVPFGLLLRRYTVAALSEGHGTAEPLPPETLKAPVWTAFLVFGAMVTTTVSTYLRTFGVSYAVSVLGLPANISMIGMAIGLGISMLAIPVAFKFDRILGDARILLVVPGMLSALLAVPLYRYAILSPGLASQAALNTTMFVLSTMTTVTTWKIIQESLPSVSRTYIFGILYAVAISVFGGATQPLITWFIHQSGSPMTAGYAMVVDLVVGVVINLGLHRVWVARKMSGAV</sequence>
<feature type="transmembrane region" description="Helical" evidence="8">
    <location>
        <begin position="395"/>
        <end position="414"/>
    </location>
</feature>
<evidence type="ECO:0000256" key="2">
    <source>
        <dbReference type="ARBA" id="ARBA00022448"/>
    </source>
</evidence>
<feature type="transmembrane region" description="Helical" evidence="8">
    <location>
        <begin position="271"/>
        <end position="289"/>
    </location>
</feature>
<evidence type="ECO:0000256" key="8">
    <source>
        <dbReference type="SAM" id="Phobius"/>
    </source>
</evidence>
<proteinExistence type="predicted"/>
<evidence type="ECO:0000256" key="7">
    <source>
        <dbReference type="ARBA" id="ARBA00023136"/>
    </source>
</evidence>
<dbReference type="RefSeq" id="WP_146792980.1">
    <property type="nucleotide sequence ID" value="NZ_BARC01000005.1"/>
</dbReference>
<dbReference type="SUPFAM" id="SSF103473">
    <property type="entry name" value="MFS general substrate transporter"/>
    <property type="match status" value="1"/>
</dbReference>
<keyword evidence="6 8" id="KW-1133">Transmembrane helix</keyword>
<protein>
    <submittedName>
        <fullName evidence="10">MFS transporter</fullName>
    </submittedName>
</protein>
<feature type="transmembrane region" description="Helical" evidence="8">
    <location>
        <begin position="232"/>
        <end position="251"/>
    </location>
</feature>